<dbReference type="PANTHER" id="PTHR23161:SF2">
    <property type="entry name" value="PROTEIN CIP2A"/>
    <property type="match status" value="1"/>
</dbReference>
<dbReference type="Pfam" id="PF21044">
    <property type="entry name" value="CIP2A_N"/>
    <property type="match status" value="1"/>
</dbReference>
<gene>
    <name evidence="3" type="ORF">ILUMI_08964</name>
</gene>
<name>A0A8K0GA52_IGNLU</name>
<keyword evidence="4" id="KW-1185">Reference proteome</keyword>
<evidence type="ECO:0000313" key="3">
    <source>
        <dbReference type="EMBL" id="KAF2897210.1"/>
    </source>
</evidence>
<sequence length="812" mass="92371">MSLCTSESSAALNINDSKHYNMKQFINIVRIYLQTKTEDASNLINRHLQLLSVTIDLSIFDPHTNVVSEFFVSLHELLANLEQRSALAWCCVNVLSVACRNSAARKALIHTYQFLPLLSRLLGDQLSIEKKIRLLGLMQELTCGIKISWQIPHLPHLMCTLTRWVEGEEEEIVTLSLGVLVNLCYKNLPAVYTLSRCVDIKKFLRICMPLKGLKIEVHVCKLLIILDYMNGKVPEGAFLKLMEVTFKSMVEAFKARDSVLLRHVVEFFLDMWKQNNHTDVLLNFNTYDSEVKKLLQVVEETAQGGNGDVLDHDSECMTLLFEFLHFLIQLKLPKLVPLHPRLVNVALKWIKTDLVCSEALAILRTVAINTAENECTILEPFLTGLPIFLLAIENGKEEIPTHIENNKRLSALMELLRALVKAESTRSRVLGVLKQELLSKIFVPLLGEKSPSSRPSNANTYSAEAIILYVNAIALIDELAKHDMQWIELHTSLMQQKQIHMVLAQGLYRGPKDTKVLIMSMSFTSIFPTNQVAAAMCELQPLVQMDSNVNSSCAQQITDSLCFPVMSVTQIERLDEVMDKLRQACEQNNLTNVSTSDVMELYEYKLATMSHAERAATASVEAASQRCTHLQHRTAQLTAELSRLHQLLLHTQQCHEDAIKTKDTVIEKNKQLQEWLDSEKSRCASQLSAKEKLLTEKSQLLEETSKRLRDVENAKSTLEEKHNELKQIVTKFEDNLTKKEKLIQKKEEQISKMTINNEHLKMQVTQLEKQIKHVEAELSAKSKELTQTSQDLHNCKQILGTITQLTNSQYIR</sequence>
<reference evidence="3" key="1">
    <citation type="submission" date="2019-08" db="EMBL/GenBank/DDBJ databases">
        <title>The genome of the North American firefly Photinus pyralis.</title>
        <authorList>
            <consortium name="Photinus pyralis genome working group"/>
            <person name="Fallon T.R."/>
            <person name="Sander Lower S.E."/>
            <person name="Weng J.-K."/>
        </authorList>
    </citation>
    <scope>NUCLEOTIDE SEQUENCE</scope>
    <source>
        <strain evidence="3">TRF0915ILg1</strain>
        <tissue evidence="3">Whole body</tissue>
    </source>
</reference>
<protein>
    <recommendedName>
        <fullName evidence="2">CIP2A N-terminal domain-containing protein</fullName>
    </recommendedName>
</protein>
<dbReference type="AlphaFoldDB" id="A0A8K0GA52"/>
<feature type="domain" description="CIP2A N-terminal" evidence="2">
    <location>
        <begin position="36"/>
        <end position="310"/>
    </location>
</feature>
<dbReference type="InterPro" id="IPR048701">
    <property type="entry name" value="CIP2A_N"/>
</dbReference>
<organism evidence="3 4">
    <name type="scientific">Ignelater luminosus</name>
    <name type="common">Cucubano</name>
    <name type="synonym">Pyrophorus luminosus</name>
    <dbReference type="NCBI Taxonomy" id="2038154"/>
    <lineage>
        <taxon>Eukaryota</taxon>
        <taxon>Metazoa</taxon>
        <taxon>Ecdysozoa</taxon>
        <taxon>Arthropoda</taxon>
        <taxon>Hexapoda</taxon>
        <taxon>Insecta</taxon>
        <taxon>Pterygota</taxon>
        <taxon>Neoptera</taxon>
        <taxon>Endopterygota</taxon>
        <taxon>Coleoptera</taxon>
        <taxon>Polyphaga</taxon>
        <taxon>Elateriformia</taxon>
        <taxon>Elateroidea</taxon>
        <taxon>Elateridae</taxon>
        <taxon>Agrypninae</taxon>
        <taxon>Pyrophorini</taxon>
        <taxon>Ignelater</taxon>
    </lineage>
</organism>
<dbReference type="InterPro" id="IPR042510">
    <property type="entry name" value="CIP2A"/>
</dbReference>
<keyword evidence="1" id="KW-0175">Coiled coil</keyword>
<comment type="caution">
    <text evidence="3">The sequence shown here is derived from an EMBL/GenBank/DDBJ whole genome shotgun (WGS) entry which is preliminary data.</text>
</comment>
<evidence type="ECO:0000259" key="2">
    <source>
        <dbReference type="Pfam" id="PF21044"/>
    </source>
</evidence>
<dbReference type="OrthoDB" id="73401at2759"/>
<dbReference type="Proteomes" id="UP000801492">
    <property type="component" value="Unassembled WGS sequence"/>
</dbReference>
<evidence type="ECO:0000256" key="1">
    <source>
        <dbReference type="SAM" id="Coils"/>
    </source>
</evidence>
<dbReference type="EMBL" id="VTPC01004403">
    <property type="protein sequence ID" value="KAF2897210.1"/>
    <property type="molecule type" value="Genomic_DNA"/>
</dbReference>
<proteinExistence type="predicted"/>
<dbReference type="PANTHER" id="PTHR23161">
    <property type="entry name" value="PROTEIN CIP2A"/>
    <property type="match status" value="1"/>
</dbReference>
<evidence type="ECO:0000313" key="4">
    <source>
        <dbReference type="Proteomes" id="UP000801492"/>
    </source>
</evidence>
<feature type="coiled-coil region" evidence="1">
    <location>
        <begin position="694"/>
        <end position="784"/>
    </location>
</feature>
<accession>A0A8K0GA52</accession>